<dbReference type="InterPro" id="IPR036396">
    <property type="entry name" value="Cyt_P450_sf"/>
</dbReference>
<dbReference type="PANTHER" id="PTHR24292">
    <property type="entry name" value="CYTOCHROME P450"/>
    <property type="match status" value="1"/>
</dbReference>
<dbReference type="SUPFAM" id="SSF48264">
    <property type="entry name" value="Cytochrome P450"/>
    <property type="match status" value="1"/>
</dbReference>
<evidence type="ECO:0000256" key="7">
    <source>
        <dbReference type="ARBA" id="ARBA00023033"/>
    </source>
</evidence>
<dbReference type="PANTHER" id="PTHR24292:SF102">
    <property type="entry name" value="CYTOCHROME P450 FAMILY-RELATED"/>
    <property type="match status" value="1"/>
</dbReference>
<keyword evidence="9" id="KW-1185">Reference proteome</keyword>
<evidence type="ECO:0000256" key="3">
    <source>
        <dbReference type="ARBA" id="ARBA00022617"/>
    </source>
</evidence>
<evidence type="ECO:0008006" key="10">
    <source>
        <dbReference type="Google" id="ProtNLM"/>
    </source>
</evidence>
<dbReference type="AlphaFoldDB" id="A0AAV5U5C9"/>
<keyword evidence="6" id="KW-0408">Iron</keyword>
<dbReference type="Proteomes" id="UP001432027">
    <property type="component" value="Unassembled WGS sequence"/>
</dbReference>
<evidence type="ECO:0000256" key="4">
    <source>
        <dbReference type="ARBA" id="ARBA00022723"/>
    </source>
</evidence>
<dbReference type="GO" id="GO:0016705">
    <property type="term" value="F:oxidoreductase activity, acting on paired donors, with incorporation or reduction of molecular oxygen"/>
    <property type="evidence" value="ECO:0007669"/>
    <property type="project" value="InterPro"/>
</dbReference>
<proteinExistence type="inferred from homology"/>
<sequence>LHHPTAIGVGWKEMRSVISAIFTVGKMKKMHLLFHEHLDNLIDVLREKSQVNDGKIEIYRRTHEDMNTNRSQWILSQNV</sequence>
<evidence type="ECO:0000313" key="9">
    <source>
        <dbReference type="Proteomes" id="UP001432027"/>
    </source>
</evidence>
<evidence type="ECO:0000256" key="6">
    <source>
        <dbReference type="ARBA" id="ARBA00023004"/>
    </source>
</evidence>
<dbReference type="GO" id="GO:0004497">
    <property type="term" value="F:monooxygenase activity"/>
    <property type="evidence" value="ECO:0007669"/>
    <property type="project" value="UniProtKB-KW"/>
</dbReference>
<protein>
    <recommendedName>
        <fullName evidence="10">Cytochrome P450</fullName>
    </recommendedName>
</protein>
<evidence type="ECO:0000256" key="5">
    <source>
        <dbReference type="ARBA" id="ARBA00023002"/>
    </source>
</evidence>
<gene>
    <name evidence="8" type="ORF">PENTCL1PPCAC_23774</name>
</gene>
<reference evidence="8" key="1">
    <citation type="submission" date="2023-10" db="EMBL/GenBank/DDBJ databases">
        <title>Genome assembly of Pristionchus species.</title>
        <authorList>
            <person name="Yoshida K."/>
            <person name="Sommer R.J."/>
        </authorList>
    </citation>
    <scope>NUCLEOTIDE SEQUENCE</scope>
    <source>
        <strain evidence="8">RS0144</strain>
    </source>
</reference>
<comment type="cofactor">
    <cofactor evidence="1">
        <name>heme</name>
        <dbReference type="ChEBI" id="CHEBI:30413"/>
    </cofactor>
</comment>
<dbReference type="EMBL" id="BTSX01000005">
    <property type="protein sequence ID" value="GMT01600.1"/>
    <property type="molecule type" value="Genomic_DNA"/>
</dbReference>
<name>A0AAV5U5C9_9BILA</name>
<keyword evidence="5" id="KW-0560">Oxidoreductase</keyword>
<keyword evidence="7" id="KW-0503">Monooxygenase</keyword>
<keyword evidence="4" id="KW-0479">Metal-binding</keyword>
<dbReference type="GO" id="GO:0020037">
    <property type="term" value="F:heme binding"/>
    <property type="evidence" value="ECO:0007669"/>
    <property type="project" value="InterPro"/>
</dbReference>
<evidence type="ECO:0000313" key="8">
    <source>
        <dbReference type="EMBL" id="GMT01600.1"/>
    </source>
</evidence>
<evidence type="ECO:0000256" key="2">
    <source>
        <dbReference type="ARBA" id="ARBA00010617"/>
    </source>
</evidence>
<dbReference type="InterPro" id="IPR050476">
    <property type="entry name" value="Insect_CytP450_Detox"/>
</dbReference>
<evidence type="ECO:0000256" key="1">
    <source>
        <dbReference type="ARBA" id="ARBA00001971"/>
    </source>
</evidence>
<feature type="non-terminal residue" evidence="8">
    <location>
        <position position="79"/>
    </location>
</feature>
<feature type="non-terminal residue" evidence="8">
    <location>
        <position position="1"/>
    </location>
</feature>
<dbReference type="Gene3D" id="1.10.630.10">
    <property type="entry name" value="Cytochrome P450"/>
    <property type="match status" value="1"/>
</dbReference>
<organism evidence="8 9">
    <name type="scientific">Pristionchus entomophagus</name>
    <dbReference type="NCBI Taxonomy" id="358040"/>
    <lineage>
        <taxon>Eukaryota</taxon>
        <taxon>Metazoa</taxon>
        <taxon>Ecdysozoa</taxon>
        <taxon>Nematoda</taxon>
        <taxon>Chromadorea</taxon>
        <taxon>Rhabditida</taxon>
        <taxon>Rhabditina</taxon>
        <taxon>Diplogasteromorpha</taxon>
        <taxon>Diplogasteroidea</taxon>
        <taxon>Neodiplogasteridae</taxon>
        <taxon>Pristionchus</taxon>
    </lineage>
</organism>
<comment type="caution">
    <text evidence="8">The sequence shown here is derived from an EMBL/GenBank/DDBJ whole genome shotgun (WGS) entry which is preliminary data.</text>
</comment>
<comment type="similarity">
    <text evidence="2">Belongs to the cytochrome P450 family.</text>
</comment>
<keyword evidence="3" id="KW-0349">Heme</keyword>
<accession>A0AAV5U5C9</accession>
<dbReference type="GO" id="GO:0005506">
    <property type="term" value="F:iron ion binding"/>
    <property type="evidence" value="ECO:0007669"/>
    <property type="project" value="InterPro"/>
</dbReference>